<dbReference type="Proteomes" id="UP000008022">
    <property type="component" value="Unassembled WGS sequence"/>
</dbReference>
<dbReference type="HOGENOM" id="CLU_2889799_0_0_1"/>
<name>A0A0E0R9F4_ORYRU</name>
<organism evidence="1 2">
    <name type="scientific">Oryza rufipogon</name>
    <name type="common">Brownbeard rice</name>
    <name type="synonym">Asian wild rice</name>
    <dbReference type="NCBI Taxonomy" id="4529"/>
    <lineage>
        <taxon>Eukaryota</taxon>
        <taxon>Viridiplantae</taxon>
        <taxon>Streptophyta</taxon>
        <taxon>Embryophyta</taxon>
        <taxon>Tracheophyta</taxon>
        <taxon>Spermatophyta</taxon>
        <taxon>Magnoliopsida</taxon>
        <taxon>Liliopsida</taxon>
        <taxon>Poales</taxon>
        <taxon>Poaceae</taxon>
        <taxon>BOP clade</taxon>
        <taxon>Oryzoideae</taxon>
        <taxon>Oryzeae</taxon>
        <taxon>Oryzinae</taxon>
        <taxon>Oryza</taxon>
    </lineage>
</organism>
<accession>A0A0E0R9F4</accession>
<reference evidence="1" key="2">
    <citation type="submission" date="2015-06" db="UniProtKB">
        <authorList>
            <consortium name="EnsemblPlants"/>
        </authorList>
    </citation>
    <scope>IDENTIFICATION</scope>
</reference>
<dbReference type="EnsemblPlants" id="ORUFI11G17320.1">
    <property type="protein sequence ID" value="ORUFI11G17320.1"/>
    <property type="gene ID" value="ORUFI11G17320"/>
</dbReference>
<reference evidence="2" key="1">
    <citation type="submission" date="2013-06" db="EMBL/GenBank/DDBJ databases">
        <authorList>
            <person name="Zhao Q."/>
        </authorList>
    </citation>
    <scope>NUCLEOTIDE SEQUENCE</scope>
    <source>
        <strain evidence="2">cv. W1943</strain>
    </source>
</reference>
<evidence type="ECO:0000313" key="2">
    <source>
        <dbReference type="Proteomes" id="UP000008022"/>
    </source>
</evidence>
<keyword evidence="2" id="KW-1185">Reference proteome</keyword>
<sequence length="63" mass="6904">MVRAVQCRQQKIIEVRDPPSRRTSCALPPPLLFLSSPAPPLVQPSPIATVVVVRSRSLESGDR</sequence>
<dbReference type="AlphaFoldDB" id="A0A0E0R9F4"/>
<dbReference type="Gramene" id="ORUFI11G17320.1">
    <property type="protein sequence ID" value="ORUFI11G17320.1"/>
    <property type="gene ID" value="ORUFI11G17320"/>
</dbReference>
<evidence type="ECO:0000313" key="1">
    <source>
        <dbReference type="EnsemblPlants" id="ORUFI11G17320.1"/>
    </source>
</evidence>
<proteinExistence type="predicted"/>
<protein>
    <submittedName>
        <fullName evidence="1">Uncharacterized protein</fullName>
    </submittedName>
</protein>